<dbReference type="RefSeq" id="WP_198433396.1">
    <property type="nucleotide sequence ID" value="NZ_AP019367.1"/>
</dbReference>
<keyword evidence="2" id="KW-0540">Nuclease</keyword>
<dbReference type="GO" id="GO:0004519">
    <property type="term" value="F:endonuclease activity"/>
    <property type="evidence" value="ECO:0007669"/>
    <property type="project" value="UniProtKB-KW"/>
</dbReference>
<dbReference type="GeneID" id="88849580"/>
<protein>
    <submittedName>
        <fullName evidence="2">Type I restriction endonuclease subunit R</fullName>
    </submittedName>
</protein>
<evidence type="ECO:0000259" key="1">
    <source>
        <dbReference type="PROSITE" id="PS51192"/>
    </source>
</evidence>
<dbReference type="KEGG" id="pcat:Pcatena_14410"/>
<proteinExistence type="predicted"/>
<name>A0A3G9K876_9ACTN</name>
<dbReference type="InterPro" id="IPR040980">
    <property type="entry name" value="SWI2_SNF2"/>
</dbReference>
<keyword evidence="3" id="KW-1185">Reference proteome</keyword>
<dbReference type="AlphaFoldDB" id="A0A3G9K876"/>
<dbReference type="REBASE" id="310639">
    <property type="entry name" value="Pca31932ORF14380P"/>
</dbReference>
<dbReference type="InterPro" id="IPR055180">
    <property type="entry name" value="HsdR_RecA-like_helicase_dom_2"/>
</dbReference>
<organism evidence="2 3">
    <name type="scientific">Parolsenella catena</name>
    <dbReference type="NCBI Taxonomy" id="2003188"/>
    <lineage>
        <taxon>Bacteria</taxon>
        <taxon>Bacillati</taxon>
        <taxon>Actinomycetota</taxon>
        <taxon>Coriobacteriia</taxon>
        <taxon>Coriobacteriales</taxon>
        <taxon>Atopobiaceae</taxon>
        <taxon>Parolsenella</taxon>
    </lineage>
</organism>
<reference evidence="3" key="1">
    <citation type="submission" date="2018-11" db="EMBL/GenBank/DDBJ databases">
        <title>Comparative genomics of Parolsenella catena and Libanicoccus massiliensis: Reclassification of Libanicoccus massiliensis as Parolsenella massiliensis comb. nov.</title>
        <authorList>
            <person name="Sakamoto M."/>
            <person name="Ikeyama N."/>
            <person name="Murakami T."/>
            <person name="Mori H."/>
            <person name="Yuki M."/>
            <person name="Ohkuma M."/>
        </authorList>
    </citation>
    <scope>NUCLEOTIDE SEQUENCE [LARGE SCALE GENOMIC DNA]</scope>
    <source>
        <strain evidence="3">JCM 31932</strain>
    </source>
</reference>
<dbReference type="EMBL" id="AP019367">
    <property type="protein sequence ID" value="BBH50854.1"/>
    <property type="molecule type" value="Genomic_DNA"/>
</dbReference>
<gene>
    <name evidence="2" type="primary">hsdR2</name>
    <name evidence="2" type="ORF">Pcatena_14410</name>
</gene>
<dbReference type="PANTHER" id="PTHR42927:SF1">
    <property type="entry name" value="HELICASE SUPERFAMILY 1 AND 2 DOMAIN-CONTAINING PROTEIN"/>
    <property type="match status" value="1"/>
</dbReference>
<keyword evidence="2" id="KW-0378">Hydrolase</keyword>
<dbReference type="InterPro" id="IPR014001">
    <property type="entry name" value="Helicase_ATP-bd"/>
</dbReference>
<accession>A0A3G9K876</accession>
<dbReference type="Pfam" id="PF22679">
    <property type="entry name" value="T1R_D3-like"/>
    <property type="match status" value="1"/>
</dbReference>
<dbReference type="Proteomes" id="UP000273154">
    <property type="component" value="Chromosome"/>
</dbReference>
<dbReference type="PROSITE" id="PS51192">
    <property type="entry name" value="HELICASE_ATP_BIND_1"/>
    <property type="match status" value="1"/>
</dbReference>
<feature type="domain" description="Helicase ATP-binding" evidence="1">
    <location>
        <begin position="57"/>
        <end position="264"/>
    </location>
</feature>
<dbReference type="InterPro" id="IPR027417">
    <property type="entry name" value="P-loop_NTPase"/>
</dbReference>
<dbReference type="Pfam" id="PF18766">
    <property type="entry name" value="SWI2_SNF2"/>
    <property type="match status" value="1"/>
</dbReference>
<dbReference type="PANTHER" id="PTHR42927">
    <property type="entry name" value="HELICASE SUPERFAMILY 1 AND 2 DOMAIN-CONTAINING PROTEIN"/>
    <property type="match status" value="1"/>
</dbReference>
<evidence type="ECO:0000313" key="3">
    <source>
        <dbReference type="Proteomes" id="UP000273154"/>
    </source>
</evidence>
<dbReference type="Gene3D" id="3.40.50.300">
    <property type="entry name" value="P-loop containing nucleotide triphosphate hydrolases"/>
    <property type="match status" value="2"/>
</dbReference>
<dbReference type="SUPFAM" id="SSF52540">
    <property type="entry name" value="P-loop containing nucleoside triphosphate hydrolases"/>
    <property type="match status" value="1"/>
</dbReference>
<dbReference type="SMART" id="SM00487">
    <property type="entry name" value="DEXDc"/>
    <property type="match status" value="1"/>
</dbReference>
<keyword evidence="2" id="KW-0255">Endonuclease</keyword>
<evidence type="ECO:0000313" key="2">
    <source>
        <dbReference type="EMBL" id="BBH50854.1"/>
    </source>
</evidence>
<sequence length="778" mass="88913">MLQADSLLDILNRYEHVEEKQETFIDADGQEQVKTVRHIIFPRYHQLDVVRKITRDVCAKGPGHSYLVQHSAGSGKSNSIAWCAYQLSTMFDESNKPMFDSVVIVTDRTVLDRQLQETISGLDHQQGQITVIDDKCTSKDLRDALNDGAKLIVSTLQKYSMIYEEVHSIGKRFCVIVDEAHSSQTGSHAIHLKQALADTEEALKEFADYEEQWEDASDYERDGMLRQMAAQGRHDNITFLAFTATPKKQTLELFGEEMPDGSYVPFHVYSMRQAIEEGFILDPLANYVAYEEAVRLAKSIPDDPDVPSSPTLKLLRKYTELHPYAIGQKARVIVEAYREITSRKIGGRGKMMVVTGSRLAAVRYQHAIKSYIESQGYGGIEVLVAFSGALQDLADGAEGPEYTEPGMNIGHDGQHVKESQTKKEFHNWGAILVVAEKYQTGFDEPLLHTLVIDKRLRDVKAVQTICRIDRTCRGKTDTLVIDFANTRDNILKAFQPYYTETDLAEPIDTDRIYGLLREIHGYHVYTAEDADAVASLEFGKDRKNVQGRIKSLLTPCAKRYNELSEEDRYQFRRKVRSFIKWYGYVTQIVRMFDRDMHKDYVLLSYLSHLLTADKINVDAIDDKVQMDYYKLNETYRGAIELADEKGKLEQNDKRAQSKLNKRKDPLSELVAKINEEYAGDFTDDDRVVVDALYRRLSQNERVRESLTHDGETVFTDSTFPKIFGDEAMDAYMGSQDAFASIFQDREKYEAIMRAIAEMLIRQAHRGWDEDDDSDSDDE</sequence>